<feature type="transmembrane region" description="Helical" evidence="2">
    <location>
        <begin position="142"/>
        <end position="175"/>
    </location>
</feature>
<evidence type="ECO:0000256" key="2">
    <source>
        <dbReference type="SAM" id="Phobius"/>
    </source>
</evidence>
<comment type="caution">
    <text evidence="3">The sequence shown here is derived from an EMBL/GenBank/DDBJ whole genome shotgun (WGS) entry which is preliminary data.</text>
</comment>
<dbReference type="Proteomes" id="UP000586042">
    <property type="component" value="Unassembled WGS sequence"/>
</dbReference>
<keyword evidence="2" id="KW-0812">Transmembrane</keyword>
<feature type="transmembrane region" description="Helical" evidence="2">
    <location>
        <begin position="451"/>
        <end position="473"/>
    </location>
</feature>
<evidence type="ECO:0000256" key="1">
    <source>
        <dbReference type="SAM" id="MobiDB-lite"/>
    </source>
</evidence>
<feature type="transmembrane region" description="Helical" evidence="2">
    <location>
        <begin position="507"/>
        <end position="528"/>
    </location>
</feature>
<keyword evidence="4" id="KW-1185">Reference proteome</keyword>
<dbReference type="AlphaFoldDB" id="A0A7Y6I4C0"/>
<name>A0A7Y6I4C0_9ACTN</name>
<feature type="transmembrane region" description="Helical" evidence="2">
    <location>
        <begin position="361"/>
        <end position="381"/>
    </location>
</feature>
<feature type="compositionally biased region" description="Polar residues" evidence="1">
    <location>
        <begin position="647"/>
        <end position="657"/>
    </location>
</feature>
<feature type="transmembrane region" description="Helical" evidence="2">
    <location>
        <begin position="234"/>
        <end position="256"/>
    </location>
</feature>
<evidence type="ECO:0000313" key="4">
    <source>
        <dbReference type="Proteomes" id="UP000586042"/>
    </source>
</evidence>
<feature type="transmembrane region" description="Helical" evidence="2">
    <location>
        <begin position="297"/>
        <end position="317"/>
    </location>
</feature>
<organism evidence="3 4">
    <name type="scientific">Nonomuraea montanisoli</name>
    <dbReference type="NCBI Taxonomy" id="2741721"/>
    <lineage>
        <taxon>Bacteria</taxon>
        <taxon>Bacillati</taxon>
        <taxon>Actinomycetota</taxon>
        <taxon>Actinomycetes</taxon>
        <taxon>Streptosporangiales</taxon>
        <taxon>Streptosporangiaceae</taxon>
        <taxon>Nonomuraea</taxon>
    </lineage>
</organism>
<keyword evidence="2" id="KW-0472">Membrane</keyword>
<dbReference type="RefSeq" id="WP_175588787.1">
    <property type="nucleotide sequence ID" value="NZ_JABWGN010000003.1"/>
</dbReference>
<feature type="transmembrane region" description="Helical" evidence="2">
    <location>
        <begin position="329"/>
        <end position="349"/>
    </location>
</feature>
<feature type="region of interest" description="Disordered" evidence="1">
    <location>
        <begin position="615"/>
        <end position="657"/>
    </location>
</feature>
<protein>
    <recommendedName>
        <fullName evidence="5">Glycosyltransferase RgtA/B/C/D-like domain-containing protein</fullName>
    </recommendedName>
</protein>
<accession>A0A7Y6I4C0</accession>
<dbReference type="EMBL" id="JABWGN010000003">
    <property type="protein sequence ID" value="NUW31316.1"/>
    <property type="molecule type" value="Genomic_DNA"/>
</dbReference>
<feature type="transmembrane region" description="Helical" evidence="2">
    <location>
        <begin position="30"/>
        <end position="49"/>
    </location>
</feature>
<evidence type="ECO:0008006" key="5">
    <source>
        <dbReference type="Google" id="ProtNLM"/>
    </source>
</evidence>
<proteinExistence type="predicted"/>
<feature type="transmembrane region" description="Helical" evidence="2">
    <location>
        <begin position="106"/>
        <end position="130"/>
    </location>
</feature>
<reference evidence="3 4" key="1">
    <citation type="submission" date="2020-06" db="EMBL/GenBank/DDBJ databases">
        <title>Nonomuraea sp. SMC257, a novel actinomycete isolated from soil.</title>
        <authorList>
            <person name="Chanama M."/>
        </authorList>
    </citation>
    <scope>NUCLEOTIDE SEQUENCE [LARGE SCALE GENOMIC DNA]</scope>
    <source>
        <strain evidence="3 4">SMC257</strain>
    </source>
</reference>
<keyword evidence="2" id="KW-1133">Transmembrane helix</keyword>
<sequence length="657" mass="68258">MLSTPVARTAPTSPPVRRAVRQTARGRSRWLGWALAGGWLAQVLLRLWLYRYHTGPVANPDETGYLVAARWLAGGAGADLTGSTFYQGGYALLLVPAYWVTSDPVMVYRLVAGIGSMAAATAFPLAYVVLRRLAVGRREAVALAFVAGLSPALLLFSGLALADAVLPTLLLAWLLATHDLARTGSPRAGAAAGALAGFATAVHLRGTVILAAYALTVVALLVVRRPARGAGRRLPLRAGAVALGVAGAVAAAGAALNRALAAAVYPGGARDLSGMLAERLTGLDGQAWALSGATGQLWYLIVSTWGLAGVGLAAAAVQLVRRDGPFARRVLAGTLLAVTLGVAYASSAALPDEHRVGNYVYGRYLACVAVVWTLVGLAVLSRAVRAATIRRTAVIRAVRVGTAALEAAPPRPGVPPGLHPAPRRAGVPRGLHPAPRRAGVLRGLHPAVRNMVAYAGAAAVLMAATGGVAAWYAGDRLRRYAYIAFDFPEVSFLSGVRDSLDMARTTAAALVLLTCLTLAACLAAFRSAGRAARGSARRPWTRGLVPVVAVLAAVNVAFTADLAPKAAPAAGPDWLPAPPPGRVALDSRVRWNVWVPLTFRVWWTRLERYDGDRQAPPAGACTAVVPPDAGTPPEGWTATGLGGERQGWTSWSAPGCR</sequence>
<evidence type="ECO:0000313" key="3">
    <source>
        <dbReference type="EMBL" id="NUW31316.1"/>
    </source>
</evidence>
<gene>
    <name evidence="3" type="ORF">HTZ77_07750</name>
</gene>
<feature type="transmembrane region" description="Helical" evidence="2">
    <location>
        <begin position="195"/>
        <end position="222"/>
    </location>
</feature>